<keyword evidence="1" id="KW-0808">Transferase</keyword>
<name>A0A1I2AH39_9BACI</name>
<reference evidence="2" key="1">
    <citation type="submission" date="2016-10" db="EMBL/GenBank/DDBJ databases">
        <authorList>
            <person name="Varghese N."/>
            <person name="Submissions S."/>
        </authorList>
    </citation>
    <scope>NUCLEOTIDE SEQUENCE [LARGE SCALE GENOMIC DNA]</scope>
    <source>
        <strain evidence="2">DSM 22530</strain>
    </source>
</reference>
<protein>
    <submittedName>
        <fullName evidence="1">Diamine N-acetyltransferase</fullName>
    </submittedName>
</protein>
<dbReference type="STRING" id="640948.SAMN05216238_1162"/>
<keyword evidence="2" id="KW-1185">Reference proteome</keyword>
<gene>
    <name evidence="1" type="ORF">SAMN05216238_1162</name>
</gene>
<dbReference type="SUPFAM" id="SSF55729">
    <property type="entry name" value="Acyl-CoA N-acyltransferases (Nat)"/>
    <property type="match status" value="1"/>
</dbReference>
<dbReference type="Gene3D" id="3.40.630.30">
    <property type="match status" value="1"/>
</dbReference>
<dbReference type="AlphaFoldDB" id="A0A1I2AH39"/>
<accession>A0A1I2AH39</accession>
<dbReference type="EMBL" id="FOMR01000016">
    <property type="protein sequence ID" value="SFE43344.1"/>
    <property type="molecule type" value="Genomic_DNA"/>
</dbReference>
<proteinExistence type="predicted"/>
<dbReference type="Proteomes" id="UP000199474">
    <property type="component" value="Unassembled WGS sequence"/>
</dbReference>
<dbReference type="RefSeq" id="WP_177183472.1">
    <property type="nucleotide sequence ID" value="NZ_FOMR01000016.1"/>
</dbReference>
<dbReference type="InterPro" id="IPR016181">
    <property type="entry name" value="Acyl_CoA_acyltransferase"/>
</dbReference>
<sequence>MTNNLKLRTLEKDDLTFLHKLFNSPDIMSYWFSESYMSMEHLKESFDKVKLQSVGGAH</sequence>
<evidence type="ECO:0000313" key="2">
    <source>
        <dbReference type="Proteomes" id="UP000199474"/>
    </source>
</evidence>
<organism evidence="1 2">
    <name type="scientific">Lentibacillus persicus</name>
    <dbReference type="NCBI Taxonomy" id="640948"/>
    <lineage>
        <taxon>Bacteria</taxon>
        <taxon>Bacillati</taxon>
        <taxon>Bacillota</taxon>
        <taxon>Bacilli</taxon>
        <taxon>Bacillales</taxon>
        <taxon>Bacillaceae</taxon>
        <taxon>Lentibacillus</taxon>
    </lineage>
</organism>
<dbReference type="GO" id="GO:0016740">
    <property type="term" value="F:transferase activity"/>
    <property type="evidence" value="ECO:0007669"/>
    <property type="project" value="UniProtKB-KW"/>
</dbReference>
<evidence type="ECO:0000313" key="1">
    <source>
        <dbReference type="EMBL" id="SFE43344.1"/>
    </source>
</evidence>